<dbReference type="VEuPathDB" id="MicrosporidiaDB:CWI37_0139p0050"/>
<feature type="compositionally biased region" description="Low complexity" evidence="3">
    <location>
        <begin position="384"/>
        <end position="394"/>
    </location>
</feature>
<dbReference type="InterPro" id="IPR000726">
    <property type="entry name" value="Glyco_hydro_19_cat"/>
</dbReference>
<dbReference type="Pfam" id="PF00182">
    <property type="entry name" value="Glyco_hydro_19"/>
    <property type="match status" value="1"/>
</dbReference>
<feature type="region of interest" description="Disordered" evidence="3">
    <location>
        <begin position="237"/>
        <end position="280"/>
    </location>
</feature>
<evidence type="ECO:0000256" key="2">
    <source>
        <dbReference type="ARBA" id="ARBA00023157"/>
    </source>
</evidence>
<feature type="compositionally biased region" description="Low complexity" evidence="3">
    <location>
        <begin position="237"/>
        <end position="279"/>
    </location>
</feature>
<gene>
    <name evidence="6" type="ORF">CWI37_0139p0050</name>
</gene>
<feature type="compositionally biased region" description="Polar residues" evidence="3">
    <location>
        <begin position="367"/>
        <end position="383"/>
    </location>
</feature>
<dbReference type="GO" id="GO:0004568">
    <property type="term" value="F:chitinase activity"/>
    <property type="evidence" value="ECO:0007669"/>
    <property type="project" value="InterPro"/>
</dbReference>
<accession>A0A4Q9L9K3</accession>
<dbReference type="GO" id="GO:0006952">
    <property type="term" value="P:defense response"/>
    <property type="evidence" value="ECO:0007669"/>
    <property type="project" value="UniProtKB-KW"/>
</dbReference>
<dbReference type="PANTHER" id="PTHR22595:SF79">
    <property type="entry name" value="CHITINASE 12"/>
    <property type="match status" value="1"/>
</dbReference>
<sequence>MFFGILLGYLGISIQRDICLPGSSECKDNSMHVCDVEGNWIIVDCPENTRCELRNGGLTCVKERNIERKINQETEHNDIEKIFDVLDNENKDMEAIEKGRYFDNAKNGIGNLNKDVLNKDEKVTMSKCDGCFLDKREVIPSITTIFSTLIMKPEKENINLRTITETFIRTIINSQNKPQTENFTEKTSKDAKTQTKEITTTVTVTNKMAPSEIKVEIVTAKKNIQKNNQIIPIPINITKTSGIPTGSSSNVSSSNISSQSMSSTSNSPSPQSISSAQTSNGEVIPGTVSLQCIKPLIPMNLPTMISSPATSNFIESNDKEVKETNFRNINFENLSNDINMKKDHNIVNKSNVIFDTEFMKKEIEANATKNNSEKNNSNLFDSSNKNGNVKFNENNFNDHEIHAKNKSNLGESVSKNINSDLKNYFLRNESYEKSQKLLSKQDEGSSGGSSGGSSSSGGDISAQEIMESASACGFSPPQENCDAVAEAMKKESFKRDEGAMFVAQIIHESVGLTKTEEEACQGGTSCASQYDDGTGQPDKSYHGRGFMQLSWAANYKAASEGIGMGEELVMKPEMVAEDVKIGAQTSVWFWVQNVRNAPGVSDNQFGATTKAINGALECTGSNDDKSKKRYEYYLKVAEVLKIENKASEEGCYS</sequence>
<comment type="caution">
    <text evidence="6">The sequence shown here is derived from an EMBL/GenBank/DDBJ whole genome shotgun (WGS) entry which is preliminary data.</text>
</comment>
<feature type="region of interest" description="Disordered" evidence="3">
    <location>
        <begin position="367"/>
        <end position="394"/>
    </location>
</feature>
<dbReference type="CDD" id="cd00325">
    <property type="entry name" value="chitinase_GH19"/>
    <property type="match status" value="1"/>
</dbReference>
<feature type="chain" id="PRO_5020587140" evidence="4">
    <location>
        <begin position="16"/>
        <end position="653"/>
    </location>
</feature>
<feature type="region of interest" description="Disordered" evidence="3">
    <location>
        <begin position="435"/>
        <end position="460"/>
    </location>
</feature>
<dbReference type="AlphaFoldDB" id="A0A4Q9L9K3"/>
<dbReference type="EMBL" id="PITJ01000139">
    <property type="protein sequence ID" value="TBU04409.1"/>
    <property type="molecule type" value="Genomic_DNA"/>
</dbReference>
<proteinExistence type="predicted"/>
<feature type="signal peptide" evidence="4">
    <location>
        <begin position="1"/>
        <end position="15"/>
    </location>
</feature>
<dbReference type="GO" id="GO:0006032">
    <property type="term" value="P:chitin catabolic process"/>
    <property type="evidence" value="ECO:0007669"/>
    <property type="project" value="InterPro"/>
</dbReference>
<organism evidence="6 7">
    <name type="scientific">Hamiltosporidium tvaerminnensis</name>
    <dbReference type="NCBI Taxonomy" id="1176355"/>
    <lineage>
        <taxon>Eukaryota</taxon>
        <taxon>Fungi</taxon>
        <taxon>Fungi incertae sedis</taxon>
        <taxon>Microsporidia</taxon>
        <taxon>Dubosqiidae</taxon>
        <taxon>Hamiltosporidium</taxon>
    </lineage>
</organism>
<keyword evidence="4" id="KW-0732">Signal</keyword>
<reference evidence="6 7" key="1">
    <citation type="submission" date="2017-12" db="EMBL/GenBank/DDBJ databases">
        <authorList>
            <person name="Pombert J.-F."/>
            <person name="Haag K.L."/>
            <person name="Ebert D."/>
        </authorList>
    </citation>
    <scope>NUCLEOTIDE SEQUENCE [LARGE SCALE GENOMIC DNA]</scope>
    <source>
        <strain evidence="6">FI-OER-3-3</strain>
    </source>
</reference>
<name>A0A4Q9L9K3_9MICR</name>
<evidence type="ECO:0000256" key="4">
    <source>
        <dbReference type="SAM" id="SignalP"/>
    </source>
</evidence>
<evidence type="ECO:0000256" key="3">
    <source>
        <dbReference type="SAM" id="MobiDB-lite"/>
    </source>
</evidence>
<dbReference type="Proteomes" id="UP000292362">
    <property type="component" value="Unassembled WGS sequence"/>
</dbReference>
<evidence type="ECO:0000313" key="6">
    <source>
        <dbReference type="EMBL" id="TBU04409.1"/>
    </source>
</evidence>
<evidence type="ECO:0000313" key="7">
    <source>
        <dbReference type="Proteomes" id="UP000292362"/>
    </source>
</evidence>
<dbReference type="InterPro" id="IPR023346">
    <property type="entry name" value="Lysozyme-like_dom_sf"/>
</dbReference>
<protein>
    <submittedName>
        <fullName evidence="6">Endochitinase</fullName>
    </submittedName>
</protein>
<keyword evidence="2" id="KW-1015">Disulfide bond</keyword>
<dbReference type="Gene3D" id="1.10.530.10">
    <property type="match status" value="1"/>
</dbReference>
<evidence type="ECO:0000259" key="5">
    <source>
        <dbReference type="Pfam" id="PF00182"/>
    </source>
</evidence>
<feature type="compositionally biased region" description="Gly residues" evidence="3">
    <location>
        <begin position="445"/>
        <end position="455"/>
    </location>
</feature>
<dbReference type="PANTHER" id="PTHR22595">
    <property type="entry name" value="CHITINASE-RELATED"/>
    <property type="match status" value="1"/>
</dbReference>
<feature type="domain" description="Glycoside hydrolase family 19 catalytic" evidence="5">
    <location>
        <begin position="497"/>
        <end position="644"/>
    </location>
</feature>
<evidence type="ECO:0000256" key="1">
    <source>
        <dbReference type="ARBA" id="ARBA00022821"/>
    </source>
</evidence>
<keyword evidence="1" id="KW-0611">Plant defense</keyword>
<dbReference type="GO" id="GO:0016998">
    <property type="term" value="P:cell wall macromolecule catabolic process"/>
    <property type="evidence" value="ECO:0007669"/>
    <property type="project" value="InterPro"/>
</dbReference>
<dbReference type="SUPFAM" id="SSF53955">
    <property type="entry name" value="Lysozyme-like"/>
    <property type="match status" value="1"/>
</dbReference>